<dbReference type="EMBL" id="RJVA01000013">
    <property type="protein sequence ID" value="ROQ90966.1"/>
    <property type="molecule type" value="Genomic_DNA"/>
</dbReference>
<gene>
    <name evidence="2" type="ORF">EDC27_2237</name>
</gene>
<dbReference type="Proteomes" id="UP000276223">
    <property type="component" value="Unassembled WGS sequence"/>
</dbReference>
<accession>A0A3N1UV17</accession>
<name>A0A3N1UV17_9BACT</name>
<organism evidence="2 3">
    <name type="scientific">Desulfosoma caldarium</name>
    <dbReference type="NCBI Taxonomy" id="610254"/>
    <lineage>
        <taxon>Bacteria</taxon>
        <taxon>Pseudomonadati</taxon>
        <taxon>Thermodesulfobacteriota</taxon>
        <taxon>Syntrophobacteria</taxon>
        <taxon>Syntrophobacterales</taxon>
        <taxon>Syntrophobacteraceae</taxon>
        <taxon>Desulfosoma</taxon>
    </lineage>
</organism>
<protein>
    <submittedName>
        <fullName evidence="2">Uncharacterized protein DUF1844</fullName>
    </submittedName>
</protein>
<dbReference type="RefSeq" id="WP_123290698.1">
    <property type="nucleotide sequence ID" value="NZ_RJVA01000013.1"/>
</dbReference>
<feature type="region of interest" description="Disordered" evidence="1">
    <location>
        <begin position="22"/>
        <end position="65"/>
    </location>
</feature>
<keyword evidence="3" id="KW-1185">Reference proteome</keyword>
<sequence>MEEQEKKGFVVRDRRKIVLDEVEGRGNVEAAAAAERQEPKEPTGEPSVQEKAKADADQAARKARSGATYPQVTFSTFVFSLSSSALVHLGEVPDPSTQKVEKDLPLAKQIIDTLAMLQEKTKGNLDKDEEQLLQTVLYDLRLRFVKQSHS</sequence>
<feature type="compositionally biased region" description="Basic and acidic residues" evidence="1">
    <location>
        <begin position="35"/>
        <end position="60"/>
    </location>
</feature>
<reference evidence="2 3" key="1">
    <citation type="submission" date="2018-11" db="EMBL/GenBank/DDBJ databases">
        <title>Genomic Encyclopedia of Type Strains, Phase IV (KMG-IV): sequencing the most valuable type-strain genomes for metagenomic binning, comparative biology and taxonomic classification.</title>
        <authorList>
            <person name="Goeker M."/>
        </authorList>
    </citation>
    <scope>NUCLEOTIDE SEQUENCE [LARGE SCALE GENOMIC DNA]</scope>
    <source>
        <strain evidence="2 3">DSM 22027</strain>
    </source>
</reference>
<dbReference type="InterPro" id="IPR014995">
    <property type="entry name" value="DUF1844"/>
</dbReference>
<dbReference type="Pfam" id="PF08899">
    <property type="entry name" value="DUF1844"/>
    <property type="match status" value="1"/>
</dbReference>
<evidence type="ECO:0000256" key="1">
    <source>
        <dbReference type="SAM" id="MobiDB-lite"/>
    </source>
</evidence>
<proteinExistence type="predicted"/>
<evidence type="ECO:0000313" key="2">
    <source>
        <dbReference type="EMBL" id="ROQ90966.1"/>
    </source>
</evidence>
<dbReference type="OrthoDB" id="9799618at2"/>
<evidence type="ECO:0000313" key="3">
    <source>
        <dbReference type="Proteomes" id="UP000276223"/>
    </source>
</evidence>
<comment type="caution">
    <text evidence="2">The sequence shown here is derived from an EMBL/GenBank/DDBJ whole genome shotgun (WGS) entry which is preliminary data.</text>
</comment>
<dbReference type="AlphaFoldDB" id="A0A3N1UV17"/>